<keyword evidence="3" id="KW-1185">Reference proteome</keyword>
<dbReference type="AlphaFoldDB" id="A0A1V6NUH5"/>
<gene>
    <name evidence="2" type="ORF">PENPOL_c003G04818</name>
</gene>
<evidence type="ECO:0000256" key="1">
    <source>
        <dbReference type="SAM" id="MobiDB-lite"/>
    </source>
</evidence>
<accession>A0A1V6NUH5</accession>
<organism evidence="2 3">
    <name type="scientific">Penicillium polonicum</name>
    <dbReference type="NCBI Taxonomy" id="60169"/>
    <lineage>
        <taxon>Eukaryota</taxon>
        <taxon>Fungi</taxon>
        <taxon>Dikarya</taxon>
        <taxon>Ascomycota</taxon>
        <taxon>Pezizomycotina</taxon>
        <taxon>Eurotiomycetes</taxon>
        <taxon>Eurotiomycetidae</taxon>
        <taxon>Eurotiales</taxon>
        <taxon>Aspergillaceae</taxon>
        <taxon>Penicillium</taxon>
    </lineage>
</organism>
<evidence type="ECO:0000313" key="2">
    <source>
        <dbReference type="EMBL" id="OQD68237.1"/>
    </source>
</evidence>
<feature type="compositionally biased region" description="Low complexity" evidence="1">
    <location>
        <begin position="10"/>
        <end position="24"/>
    </location>
</feature>
<dbReference type="EMBL" id="MDYM01000003">
    <property type="protein sequence ID" value="OQD68237.1"/>
    <property type="molecule type" value="Genomic_DNA"/>
</dbReference>
<sequence length="92" mass="9595">MSHGPRARRASSAPPTSRRASPPANEAQASGVVGKLILVQTVEVSVVLLGSGSNEGWLGRAPATTTIVDGEKKKNEKKKELGTLRPVLLLAV</sequence>
<reference evidence="3" key="1">
    <citation type="journal article" date="2017" name="Nat. Microbiol.">
        <title>Global analysis of biosynthetic gene clusters reveals vast potential of secondary metabolite production in Penicillium species.</title>
        <authorList>
            <person name="Nielsen J.C."/>
            <person name="Grijseels S."/>
            <person name="Prigent S."/>
            <person name="Ji B."/>
            <person name="Dainat J."/>
            <person name="Nielsen K.F."/>
            <person name="Frisvad J.C."/>
            <person name="Workman M."/>
            <person name="Nielsen J."/>
        </authorList>
    </citation>
    <scope>NUCLEOTIDE SEQUENCE [LARGE SCALE GENOMIC DNA]</scope>
    <source>
        <strain evidence="3">IBT 4502</strain>
    </source>
</reference>
<protein>
    <submittedName>
        <fullName evidence="2">Uncharacterized protein</fullName>
    </submittedName>
</protein>
<comment type="caution">
    <text evidence="2">The sequence shown here is derived from an EMBL/GenBank/DDBJ whole genome shotgun (WGS) entry which is preliminary data.</text>
</comment>
<name>A0A1V6NUH5_PENPO</name>
<evidence type="ECO:0000313" key="3">
    <source>
        <dbReference type="Proteomes" id="UP000191408"/>
    </source>
</evidence>
<proteinExistence type="predicted"/>
<feature type="region of interest" description="Disordered" evidence="1">
    <location>
        <begin position="1"/>
        <end position="27"/>
    </location>
</feature>
<dbReference type="Proteomes" id="UP000191408">
    <property type="component" value="Unassembled WGS sequence"/>
</dbReference>